<dbReference type="InterPro" id="IPR002758">
    <property type="entry name" value="Cation_antiport_E"/>
</dbReference>
<evidence type="ECO:0000256" key="8">
    <source>
        <dbReference type="SAM" id="Phobius"/>
    </source>
</evidence>
<sequence length="210" mass="23487">MSRPSPWDTVRSRVSAWSVVWLTLVWMLLWGSFGWVDLAAGLLLALVLVLVFPMPRLQVAVTLRPTALLRLLLLFLRDLVVASAQVLWMALFSRERHGGSLFEVPLRSTEELFVTTTAGFTTLVPGSVVVDIDRTRSVLLLHALDVYTAEEQADFRQKVLRQEERILRAFDRDAERTLASGPGGPLDDDSMLQSEAVGSTPLDTVKEETR</sequence>
<comment type="similarity">
    <text evidence="2">Belongs to the CPA3 antiporters (TC 2.A.63) subunit E family.</text>
</comment>
<evidence type="ECO:0000256" key="3">
    <source>
        <dbReference type="ARBA" id="ARBA00022475"/>
    </source>
</evidence>
<dbReference type="NCBIfam" id="NF006521">
    <property type="entry name" value="PRK08965.1-5"/>
    <property type="match status" value="1"/>
</dbReference>
<dbReference type="PANTHER" id="PTHR34584">
    <property type="entry name" value="NA(+)/H(+) ANTIPORTER SUBUNIT E1"/>
    <property type="match status" value="1"/>
</dbReference>
<dbReference type="Pfam" id="PF01899">
    <property type="entry name" value="MNHE"/>
    <property type="match status" value="1"/>
</dbReference>
<dbReference type="GO" id="GO:0005886">
    <property type="term" value="C:plasma membrane"/>
    <property type="evidence" value="ECO:0007669"/>
    <property type="project" value="UniProtKB-SubCell"/>
</dbReference>
<dbReference type="OrthoDB" id="3556991at2"/>
<keyword evidence="5 8" id="KW-1133">Transmembrane helix</keyword>
<keyword evidence="3" id="KW-1003">Cell membrane</keyword>
<keyword evidence="4 8" id="KW-0812">Transmembrane</keyword>
<proteinExistence type="inferred from homology"/>
<dbReference type="RefSeq" id="WP_088818923.1">
    <property type="nucleotide sequence ID" value="NZ_FYEZ01000003.1"/>
</dbReference>
<dbReference type="EMBL" id="FYEZ01000003">
    <property type="protein sequence ID" value="SNC73372.1"/>
    <property type="molecule type" value="Genomic_DNA"/>
</dbReference>
<feature type="transmembrane region" description="Helical" evidence="8">
    <location>
        <begin position="67"/>
        <end position="92"/>
    </location>
</feature>
<evidence type="ECO:0000313" key="10">
    <source>
        <dbReference type="Proteomes" id="UP000198122"/>
    </source>
</evidence>
<evidence type="ECO:0000256" key="6">
    <source>
        <dbReference type="ARBA" id="ARBA00023136"/>
    </source>
</evidence>
<evidence type="ECO:0000256" key="7">
    <source>
        <dbReference type="SAM" id="MobiDB-lite"/>
    </source>
</evidence>
<organism evidence="9 10">
    <name type="scientific">Kytococcus aerolatus</name>
    <dbReference type="NCBI Taxonomy" id="592308"/>
    <lineage>
        <taxon>Bacteria</taxon>
        <taxon>Bacillati</taxon>
        <taxon>Actinomycetota</taxon>
        <taxon>Actinomycetes</taxon>
        <taxon>Micrococcales</taxon>
        <taxon>Kytococcaceae</taxon>
        <taxon>Kytococcus</taxon>
    </lineage>
</organism>
<feature type="transmembrane region" description="Helical" evidence="8">
    <location>
        <begin position="12"/>
        <end position="29"/>
    </location>
</feature>
<evidence type="ECO:0000256" key="1">
    <source>
        <dbReference type="ARBA" id="ARBA00004651"/>
    </source>
</evidence>
<evidence type="ECO:0000313" key="9">
    <source>
        <dbReference type="EMBL" id="SNC73372.1"/>
    </source>
</evidence>
<evidence type="ECO:0000256" key="5">
    <source>
        <dbReference type="ARBA" id="ARBA00022989"/>
    </source>
</evidence>
<keyword evidence="10" id="KW-1185">Reference proteome</keyword>
<reference evidence="9 10" key="1">
    <citation type="submission" date="2017-06" db="EMBL/GenBank/DDBJ databases">
        <authorList>
            <person name="Kim H.J."/>
            <person name="Triplett B.A."/>
        </authorList>
    </citation>
    <scope>NUCLEOTIDE SEQUENCE [LARGE SCALE GENOMIC DNA]</scope>
    <source>
        <strain evidence="9 10">DSM 22179</strain>
    </source>
</reference>
<dbReference type="AlphaFoldDB" id="A0A212U535"/>
<dbReference type="Proteomes" id="UP000198122">
    <property type="component" value="Unassembled WGS sequence"/>
</dbReference>
<comment type="subcellular location">
    <subcellularLocation>
        <location evidence="1">Cell membrane</location>
        <topology evidence="1">Multi-pass membrane protein</topology>
    </subcellularLocation>
</comment>
<gene>
    <name evidence="9" type="ORF">SAMN05445756_1932</name>
</gene>
<name>A0A212U535_9MICO</name>
<evidence type="ECO:0000256" key="2">
    <source>
        <dbReference type="ARBA" id="ARBA00006228"/>
    </source>
</evidence>
<evidence type="ECO:0000256" key="4">
    <source>
        <dbReference type="ARBA" id="ARBA00022692"/>
    </source>
</evidence>
<protein>
    <submittedName>
        <fullName evidence="9">Multisubunit sodium/proton antiporter, MrpE subunit</fullName>
    </submittedName>
</protein>
<dbReference type="GO" id="GO:0008324">
    <property type="term" value="F:monoatomic cation transmembrane transporter activity"/>
    <property type="evidence" value="ECO:0007669"/>
    <property type="project" value="InterPro"/>
</dbReference>
<accession>A0A212U535</accession>
<feature type="transmembrane region" description="Helical" evidence="8">
    <location>
        <begin position="35"/>
        <end position="55"/>
    </location>
</feature>
<dbReference type="PANTHER" id="PTHR34584:SF1">
    <property type="entry name" value="NA(+)_H(+) ANTIPORTER SUBUNIT E1"/>
    <property type="match status" value="1"/>
</dbReference>
<feature type="region of interest" description="Disordered" evidence="7">
    <location>
        <begin position="176"/>
        <end position="210"/>
    </location>
</feature>
<keyword evidence="6 8" id="KW-0472">Membrane</keyword>